<dbReference type="InterPro" id="IPR027417">
    <property type="entry name" value="P-loop_NTPase"/>
</dbReference>
<dbReference type="PROSITE" id="PS51217">
    <property type="entry name" value="UVRD_HELICASE_CTER"/>
    <property type="match status" value="1"/>
</dbReference>
<dbReference type="CDD" id="cd17932">
    <property type="entry name" value="DEXQc_UvrD"/>
    <property type="match status" value="1"/>
</dbReference>
<evidence type="ECO:0000313" key="17">
    <source>
        <dbReference type="Proteomes" id="UP000598633"/>
    </source>
</evidence>
<dbReference type="SUPFAM" id="SSF52540">
    <property type="entry name" value="P-loop containing nucleoside triphosphate hydrolases"/>
    <property type="match status" value="1"/>
</dbReference>
<evidence type="ECO:0000259" key="14">
    <source>
        <dbReference type="PROSITE" id="PS51198"/>
    </source>
</evidence>
<evidence type="ECO:0000259" key="15">
    <source>
        <dbReference type="PROSITE" id="PS51217"/>
    </source>
</evidence>
<dbReference type="EC" id="5.6.2.4" evidence="9"/>
<dbReference type="Gene3D" id="1.10.10.160">
    <property type="match status" value="1"/>
</dbReference>
<comment type="caution">
    <text evidence="16">The sequence shown here is derived from an EMBL/GenBank/DDBJ whole genome shotgun (WGS) entry which is preliminary data.</text>
</comment>
<dbReference type="Proteomes" id="UP000598633">
    <property type="component" value="Unassembled WGS sequence"/>
</dbReference>
<evidence type="ECO:0000256" key="1">
    <source>
        <dbReference type="ARBA" id="ARBA00009922"/>
    </source>
</evidence>
<evidence type="ECO:0000256" key="2">
    <source>
        <dbReference type="ARBA" id="ARBA00022741"/>
    </source>
</evidence>
<dbReference type="Pfam" id="PF13361">
    <property type="entry name" value="UvrD_C"/>
    <property type="match status" value="2"/>
</dbReference>
<evidence type="ECO:0000256" key="10">
    <source>
        <dbReference type="ARBA" id="ARBA00034923"/>
    </source>
</evidence>
<evidence type="ECO:0000256" key="5">
    <source>
        <dbReference type="ARBA" id="ARBA00022840"/>
    </source>
</evidence>
<dbReference type="GO" id="GO:0000725">
    <property type="term" value="P:recombinational repair"/>
    <property type="evidence" value="ECO:0007669"/>
    <property type="project" value="TreeGrafter"/>
</dbReference>
<keyword evidence="3 12" id="KW-0378">Hydrolase</keyword>
<evidence type="ECO:0000313" key="16">
    <source>
        <dbReference type="EMBL" id="MBD3870353.1"/>
    </source>
</evidence>
<name>A0A8J6XYV8_9BACT</name>
<dbReference type="InterPro" id="IPR013986">
    <property type="entry name" value="DExx_box_DNA_helicase_dom_sf"/>
</dbReference>
<dbReference type="Pfam" id="PF21196">
    <property type="entry name" value="PcrA_UvrD_tudor"/>
    <property type="match status" value="1"/>
</dbReference>
<dbReference type="Pfam" id="PF00580">
    <property type="entry name" value="UvrD-helicase"/>
    <property type="match status" value="1"/>
</dbReference>
<evidence type="ECO:0000256" key="4">
    <source>
        <dbReference type="ARBA" id="ARBA00022806"/>
    </source>
</evidence>
<dbReference type="GO" id="GO:0043138">
    <property type="term" value="F:3'-5' DNA helicase activity"/>
    <property type="evidence" value="ECO:0007669"/>
    <property type="project" value="UniProtKB-EC"/>
</dbReference>
<accession>A0A8J6XYV8</accession>
<dbReference type="PANTHER" id="PTHR11070:SF2">
    <property type="entry name" value="ATP-DEPENDENT DNA HELICASE SRS2"/>
    <property type="match status" value="1"/>
</dbReference>
<comment type="catalytic activity">
    <reaction evidence="11">
        <text>ATP + H2O = ADP + phosphate + H(+)</text>
        <dbReference type="Rhea" id="RHEA:13065"/>
        <dbReference type="ChEBI" id="CHEBI:15377"/>
        <dbReference type="ChEBI" id="CHEBI:15378"/>
        <dbReference type="ChEBI" id="CHEBI:30616"/>
        <dbReference type="ChEBI" id="CHEBI:43474"/>
        <dbReference type="ChEBI" id="CHEBI:456216"/>
        <dbReference type="EC" id="5.6.2.4"/>
    </reaction>
</comment>
<dbReference type="PROSITE" id="PS51198">
    <property type="entry name" value="UVRD_HELICASE_ATP_BIND"/>
    <property type="match status" value="1"/>
</dbReference>
<gene>
    <name evidence="16" type="ORF">IFJ97_03205</name>
</gene>
<evidence type="ECO:0000256" key="7">
    <source>
        <dbReference type="ARBA" id="ARBA00023235"/>
    </source>
</evidence>
<keyword evidence="6" id="KW-0238">DNA-binding</keyword>
<dbReference type="AlphaFoldDB" id="A0A8J6XYV8"/>
<keyword evidence="4 12" id="KW-0347">Helicase</keyword>
<dbReference type="InterPro" id="IPR014017">
    <property type="entry name" value="DNA_helicase_UvrD-like_C"/>
</dbReference>
<dbReference type="GO" id="GO:0003677">
    <property type="term" value="F:DNA binding"/>
    <property type="evidence" value="ECO:0007669"/>
    <property type="project" value="UniProtKB-KW"/>
</dbReference>
<evidence type="ECO:0000256" key="9">
    <source>
        <dbReference type="ARBA" id="ARBA00034808"/>
    </source>
</evidence>
<dbReference type="GO" id="GO:0033202">
    <property type="term" value="C:DNA helicase complex"/>
    <property type="evidence" value="ECO:0007669"/>
    <property type="project" value="TreeGrafter"/>
</dbReference>
<feature type="compositionally biased region" description="Low complexity" evidence="13">
    <location>
        <begin position="655"/>
        <end position="673"/>
    </location>
</feature>
<proteinExistence type="inferred from homology"/>
<feature type="domain" description="UvrD-like helicase C-terminal" evidence="15">
    <location>
        <begin position="286"/>
        <end position="553"/>
    </location>
</feature>
<evidence type="ECO:0000256" key="6">
    <source>
        <dbReference type="ARBA" id="ARBA00023125"/>
    </source>
</evidence>
<dbReference type="PANTHER" id="PTHR11070">
    <property type="entry name" value="UVRD / RECB / PCRA DNA HELICASE FAMILY MEMBER"/>
    <property type="match status" value="1"/>
</dbReference>
<dbReference type="GO" id="GO:0016787">
    <property type="term" value="F:hydrolase activity"/>
    <property type="evidence" value="ECO:0007669"/>
    <property type="project" value="UniProtKB-UniRule"/>
</dbReference>
<evidence type="ECO:0000256" key="8">
    <source>
        <dbReference type="ARBA" id="ARBA00034617"/>
    </source>
</evidence>
<dbReference type="Gene3D" id="1.10.486.10">
    <property type="entry name" value="PCRA, domain 4"/>
    <property type="match status" value="1"/>
</dbReference>
<dbReference type="CDD" id="cd18807">
    <property type="entry name" value="SF1_C_UvrD"/>
    <property type="match status" value="1"/>
</dbReference>
<feature type="region of interest" description="Disordered" evidence="13">
    <location>
        <begin position="633"/>
        <end position="684"/>
    </location>
</feature>
<evidence type="ECO:0000256" key="12">
    <source>
        <dbReference type="PROSITE-ProRule" id="PRU00560"/>
    </source>
</evidence>
<keyword evidence="5 12" id="KW-0067">ATP-binding</keyword>
<dbReference type="InterPro" id="IPR014016">
    <property type="entry name" value="UvrD-like_ATP-bd"/>
</dbReference>
<evidence type="ECO:0000256" key="11">
    <source>
        <dbReference type="ARBA" id="ARBA00048988"/>
    </source>
</evidence>
<keyword evidence="7" id="KW-0413">Isomerase</keyword>
<dbReference type="GO" id="GO:0005524">
    <property type="term" value="F:ATP binding"/>
    <property type="evidence" value="ECO:0007669"/>
    <property type="project" value="UniProtKB-UniRule"/>
</dbReference>
<dbReference type="InterPro" id="IPR000212">
    <property type="entry name" value="DNA_helicase_UvrD/REP"/>
</dbReference>
<comment type="catalytic activity">
    <reaction evidence="8">
        <text>Couples ATP hydrolysis with the unwinding of duplex DNA by translocating in the 3'-5' direction.</text>
        <dbReference type="EC" id="5.6.2.4"/>
    </reaction>
</comment>
<sequence>MGSLLDNLNEQQREAVVHGEGPLLVSAGAGSGKTRVLTYRIAHLLASGAADSAEITAVTFTNKAAREMRERVEELLGRPLYGGFVGTFHRWALEVLRRWPRAAGLPDRFGIADTDDQRAMMLRALKDLELDPKELPPRMVLSRISGMVNRGTDREAFVDRATSSSDETIGRLWERYEKLKTVSAVVDFDDMLVRALRAVRKDTKVRDAVARRARFLLVDEFQDTNSLQMDLLTIILDGRGNITAVGDEDQSIYRWRGAELANILSFETFFPGAQVVALEENYRSTEPILTVAGGLIAANRGRRGKKLFTSREGGEAVRLHIAADERGEARWVADHIESKVGNSQLKEMAVLMRTNAQTRPFEEELTRRRVPYRVVGGLRFWQRAEIKDALAYLRLAVRPGDLLSFERVINVPARGIGAATIDVLRRAARDLGLNLPEAARQLPEGLSPRARLSLEKFFLVLDEAPGRREELAPGDFVGWLLEASGLFAMYEGEAEDRVARRENLQQLAAAVAEAAARGQGLEELLDSVALLEENEDQGAPGGVALMTLHSAKGLEFDVVFLAGLEDGLLPHANSRDEPEGLEEERRLAYVGMTRARKWLALTGARSRFLFGQRQPTRLSRFLDELPTEAVDDVSEPVASWSAQPGVGSEVRPRPTRSGGATPARRRGGPAPATVTDADGTGWRPGDRVRHQRFGSGVILACQGTGAQLKLVVFFDRAGRKTLVPTIARLEKV</sequence>
<protein>
    <recommendedName>
        <fullName evidence="9">DNA 3'-5' helicase</fullName>
        <ecNumber evidence="9">5.6.2.4</ecNumber>
    </recommendedName>
    <alternativeName>
        <fullName evidence="10">DNA 3'-5' helicase II</fullName>
    </alternativeName>
</protein>
<feature type="binding site" evidence="12">
    <location>
        <begin position="27"/>
        <end position="34"/>
    </location>
    <ligand>
        <name>ATP</name>
        <dbReference type="ChEBI" id="CHEBI:30616"/>
    </ligand>
</feature>
<dbReference type="EMBL" id="JACXWA010000055">
    <property type="protein sequence ID" value="MBD3870353.1"/>
    <property type="molecule type" value="Genomic_DNA"/>
</dbReference>
<feature type="domain" description="UvrD-like helicase ATP-binding" evidence="14">
    <location>
        <begin position="6"/>
        <end position="285"/>
    </location>
</feature>
<comment type="similarity">
    <text evidence="1">Belongs to the helicase family. UvrD subfamily.</text>
</comment>
<dbReference type="Gene3D" id="3.40.50.300">
    <property type="entry name" value="P-loop containing nucleotide triphosphate hydrolases"/>
    <property type="match status" value="2"/>
</dbReference>
<organism evidence="16 17">
    <name type="scientific">Candidatus Sulfomarinibacter kjeldsenii</name>
    <dbReference type="NCBI Taxonomy" id="2885994"/>
    <lineage>
        <taxon>Bacteria</taxon>
        <taxon>Pseudomonadati</taxon>
        <taxon>Acidobacteriota</taxon>
        <taxon>Thermoanaerobaculia</taxon>
        <taxon>Thermoanaerobaculales</taxon>
        <taxon>Candidatus Sulfomarinibacteraceae</taxon>
        <taxon>Candidatus Sulfomarinibacter</taxon>
    </lineage>
</organism>
<keyword evidence="2 12" id="KW-0547">Nucleotide-binding</keyword>
<reference evidence="16 17" key="1">
    <citation type="submission" date="2020-08" db="EMBL/GenBank/DDBJ databases">
        <title>Acidobacteriota in marine sediments use diverse sulfur dissimilation pathways.</title>
        <authorList>
            <person name="Wasmund K."/>
        </authorList>
    </citation>
    <scope>NUCLEOTIDE SEQUENCE [LARGE SCALE GENOMIC DNA]</scope>
    <source>
        <strain evidence="16">MAG AM3-A</strain>
    </source>
</reference>
<dbReference type="GO" id="GO:0005829">
    <property type="term" value="C:cytosol"/>
    <property type="evidence" value="ECO:0007669"/>
    <property type="project" value="TreeGrafter"/>
</dbReference>
<evidence type="ECO:0000256" key="13">
    <source>
        <dbReference type="SAM" id="MobiDB-lite"/>
    </source>
</evidence>
<evidence type="ECO:0000256" key="3">
    <source>
        <dbReference type="ARBA" id="ARBA00022801"/>
    </source>
</evidence>